<dbReference type="Pfam" id="PF01232">
    <property type="entry name" value="Mannitol_dh"/>
    <property type="match status" value="1"/>
</dbReference>
<dbReference type="AlphaFoldDB" id="A0AAV5PDE5"/>
<evidence type="ECO:0000313" key="4">
    <source>
        <dbReference type="Proteomes" id="UP001165243"/>
    </source>
</evidence>
<dbReference type="EMBL" id="BSWK01000001">
    <property type="protein sequence ID" value="GMB85682.1"/>
    <property type="molecule type" value="Genomic_DNA"/>
</dbReference>
<evidence type="ECO:0000259" key="2">
    <source>
        <dbReference type="Pfam" id="PF01232"/>
    </source>
</evidence>
<evidence type="ECO:0000256" key="1">
    <source>
        <dbReference type="ARBA" id="ARBA00023002"/>
    </source>
</evidence>
<feature type="domain" description="Mannitol dehydrogenase N-terminal" evidence="2">
    <location>
        <begin position="2"/>
        <end position="40"/>
    </location>
</feature>
<comment type="caution">
    <text evidence="3">The sequence shown here is derived from an EMBL/GenBank/DDBJ whole genome shotgun (WGS) entry which is preliminary data.</text>
</comment>
<organism evidence="3 4">
    <name type="scientific">Lactobacillus delbrueckii subsp. bulgaricus</name>
    <dbReference type="NCBI Taxonomy" id="1585"/>
    <lineage>
        <taxon>Bacteria</taxon>
        <taxon>Bacillati</taxon>
        <taxon>Bacillota</taxon>
        <taxon>Bacilli</taxon>
        <taxon>Lactobacillales</taxon>
        <taxon>Lactobacillaceae</taxon>
        <taxon>Lactobacillus</taxon>
    </lineage>
</organism>
<dbReference type="Proteomes" id="UP001165243">
    <property type="component" value="Unassembled WGS sequence"/>
</dbReference>
<evidence type="ECO:0000313" key="3">
    <source>
        <dbReference type="EMBL" id="GMB85682.1"/>
    </source>
</evidence>
<keyword evidence="1" id="KW-0560">Oxidoreductase</keyword>
<name>A0AAV5PDE5_LACDE</name>
<dbReference type="GO" id="GO:0016491">
    <property type="term" value="F:oxidoreductase activity"/>
    <property type="evidence" value="ECO:0007669"/>
    <property type="project" value="UniProtKB-KW"/>
</dbReference>
<gene>
    <name evidence="3" type="ORF">ME0900_00540</name>
</gene>
<reference evidence="3" key="1">
    <citation type="submission" date="2023-04" db="EMBL/GenBank/DDBJ databases">
        <title>Draft genome sequences of Lactobacillus delbrueckii subsp. bulgaricus ME-900 and ME-901 with improved acid tolerance.</title>
        <authorList>
            <person name="Ishida T."/>
            <person name="Yamamoto E."/>
            <person name="Koizumi A."/>
            <person name="Fujiwara S."/>
            <person name="Makino S."/>
            <person name="Kano H."/>
            <person name="Kimura K."/>
        </authorList>
    </citation>
    <scope>NUCLEOTIDE SEQUENCE</scope>
    <source>
        <strain evidence="3">ME-900</strain>
    </source>
</reference>
<accession>A0AAV5PDE5</accession>
<sequence>MDVIACENMIGGSQFLKEEGYKHLNDEDKAEVDKYVGFPERRC</sequence>
<dbReference type="InterPro" id="IPR013131">
    <property type="entry name" value="Mannitol_DH_N"/>
</dbReference>
<protein>
    <recommendedName>
        <fullName evidence="2">Mannitol dehydrogenase N-terminal domain-containing protein</fullName>
    </recommendedName>
</protein>
<proteinExistence type="predicted"/>